<keyword evidence="3 7" id="KW-1133">Transmembrane helix</keyword>
<accession>A0A381VN04</accession>
<dbReference type="GO" id="GO:0008610">
    <property type="term" value="P:lipid biosynthetic process"/>
    <property type="evidence" value="ECO:0007669"/>
    <property type="project" value="InterPro"/>
</dbReference>
<evidence type="ECO:0000256" key="4">
    <source>
        <dbReference type="ARBA" id="ARBA00023002"/>
    </source>
</evidence>
<keyword evidence="4" id="KW-0560">Oxidoreductase</keyword>
<keyword evidence="6 7" id="KW-0472">Membrane</keyword>
<feature type="transmembrane region" description="Helical" evidence="7">
    <location>
        <begin position="131"/>
        <end position="150"/>
    </location>
</feature>
<feature type="transmembrane region" description="Helical" evidence="7">
    <location>
        <begin position="46"/>
        <end position="66"/>
    </location>
</feature>
<sequence>MEIQQIRFTVFLGIFLLMLALESVIQRHPTIGSKKNRLKINLALTGIDILAVRLVFGAAAVAAAQFAGGNGWGLFNYLNWPEWLEIIAVVIFLDLMIYIQHILVHVIPFFWQFHVVHHSDLDLDVSSGLRFHPIEILGSMLFKIGLVFALGPSPLAVVIFEGILNGMALFSHSNITLPEKLDRILRFVVVTPDMHRIHHSIEKMETNANFGFNLSIWDRFLGTYIHEAKKEQPKIILGVDQFRTSEELSLKNLLLMPFKAIPKNYSLFPGKD</sequence>
<dbReference type="InterPro" id="IPR006694">
    <property type="entry name" value="Fatty_acid_hydroxylase"/>
</dbReference>
<keyword evidence="5" id="KW-0443">Lipid metabolism</keyword>
<dbReference type="EMBL" id="UINC01009294">
    <property type="protein sequence ID" value="SVA41706.1"/>
    <property type="molecule type" value="Genomic_DNA"/>
</dbReference>
<feature type="transmembrane region" description="Helical" evidence="7">
    <location>
        <begin position="86"/>
        <end position="111"/>
    </location>
</feature>
<keyword evidence="2 7" id="KW-0812">Transmembrane</keyword>
<dbReference type="Pfam" id="PF04116">
    <property type="entry name" value="FA_hydroxylase"/>
    <property type="match status" value="1"/>
</dbReference>
<comment type="subcellular location">
    <subcellularLocation>
        <location evidence="1">Endomembrane system</location>
        <topology evidence="1">Multi-pass membrane protein</topology>
    </subcellularLocation>
</comment>
<dbReference type="PANTHER" id="PTHR21624:SF1">
    <property type="entry name" value="ALKYLGLYCEROL MONOOXYGENASE"/>
    <property type="match status" value="1"/>
</dbReference>
<organism evidence="9">
    <name type="scientific">marine metagenome</name>
    <dbReference type="NCBI Taxonomy" id="408172"/>
    <lineage>
        <taxon>unclassified sequences</taxon>
        <taxon>metagenomes</taxon>
        <taxon>ecological metagenomes</taxon>
    </lineage>
</organism>
<dbReference type="InterPro" id="IPR051689">
    <property type="entry name" value="Sterol_desaturase/TMEM195"/>
</dbReference>
<name>A0A381VN04_9ZZZZ</name>
<evidence type="ECO:0000256" key="5">
    <source>
        <dbReference type="ARBA" id="ARBA00023098"/>
    </source>
</evidence>
<dbReference type="GO" id="GO:0016020">
    <property type="term" value="C:membrane"/>
    <property type="evidence" value="ECO:0007669"/>
    <property type="project" value="GOC"/>
</dbReference>
<evidence type="ECO:0000256" key="7">
    <source>
        <dbReference type="SAM" id="Phobius"/>
    </source>
</evidence>
<dbReference type="GO" id="GO:0006643">
    <property type="term" value="P:membrane lipid metabolic process"/>
    <property type="evidence" value="ECO:0007669"/>
    <property type="project" value="TreeGrafter"/>
</dbReference>
<dbReference type="GO" id="GO:0050479">
    <property type="term" value="F:glyceryl-ether monooxygenase activity"/>
    <property type="evidence" value="ECO:0007669"/>
    <property type="project" value="TreeGrafter"/>
</dbReference>
<proteinExistence type="predicted"/>
<dbReference type="GO" id="GO:0005506">
    <property type="term" value="F:iron ion binding"/>
    <property type="evidence" value="ECO:0007669"/>
    <property type="project" value="InterPro"/>
</dbReference>
<feature type="domain" description="Fatty acid hydroxylase" evidence="8">
    <location>
        <begin position="87"/>
        <end position="223"/>
    </location>
</feature>
<evidence type="ECO:0000313" key="9">
    <source>
        <dbReference type="EMBL" id="SVA41706.1"/>
    </source>
</evidence>
<evidence type="ECO:0000256" key="3">
    <source>
        <dbReference type="ARBA" id="ARBA00022989"/>
    </source>
</evidence>
<gene>
    <name evidence="9" type="ORF">METZ01_LOCUS94560</name>
</gene>
<evidence type="ECO:0000256" key="2">
    <source>
        <dbReference type="ARBA" id="ARBA00022692"/>
    </source>
</evidence>
<reference evidence="9" key="1">
    <citation type="submission" date="2018-05" db="EMBL/GenBank/DDBJ databases">
        <authorList>
            <person name="Lanie J.A."/>
            <person name="Ng W.-L."/>
            <person name="Kazmierczak K.M."/>
            <person name="Andrzejewski T.M."/>
            <person name="Davidsen T.M."/>
            <person name="Wayne K.J."/>
            <person name="Tettelin H."/>
            <person name="Glass J.I."/>
            <person name="Rusch D."/>
            <person name="Podicherti R."/>
            <person name="Tsui H.-C.T."/>
            <person name="Winkler M.E."/>
        </authorList>
    </citation>
    <scope>NUCLEOTIDE SEQUENCE</scope>
</reference>
<evidence type="ECO:0000256" key="1">
    <source>
        <dbReference type="ARBA" id="ARBA00004127"/>
    </source>
</evidence>
<dbReference type="GO" id="GO:0005783">
    <property type="term" value="C:endoplasmic reticulum"/>
    <property type="evidence" value="ECO:0007669"/>
    <property type="project" value="TreeGrafter"/>
</dbReference>
<evidence type="ECO:0000259" key="8">
    <source>
        <dbReference type="Pfam" id="PF04116"/>
    </source>
</evidence>
<evidence type="ECO:0000256" key="6">
    <source>
        <dbReference type="ARBA" id="ARBA00023136"/>
    </source>
</evidence>
<feature type="transmembrane region" description="Helical" evidence="7">
    <location>
        <begin position="6"/>
        <end position="25"/>
    </location>
</feature>
<dbReference type="AlphaFoldDB" id="A0A381VN04"/>
<protein>
    <recommendedName>
        <fullName evidence="8">Fatty acid hydroxylase domain-containing protein</fullName>
    </recommendedName>
</protein>
<dbReference type="PANTHER" id="PTHR21624">
    <property type="entry name" value="STEROL DESATURASE-RELATED PROTEIN"/>
    <property type="match status" value="1"/>
</dbReference>